<protein>
    <submittedName>
        <fullName evidence="1">Uncharacterized protein</fullName>
    </submittedName>
</protein>
<evidence type="ECO:0000313" key="1">
    <source>
        <dbReference type="EnsemblPlants" id="AVESA.00010b.r2.4DG0780850.1.CDS.1"/>
    </source>
</evidence>
<keyword evidence="2" id="KW-1185">Reference proteome</keyword>
<evidence type="ECO:0000313" key="2">
    <source>
        <dbReference type="Proteomes" id="UP001732700"/>
    </source>
</evidence>
<accession>A0ACD5XA97</accession>
<reference evidence="1" key="2">
    <citation type="submission" date="2025-09" db="UniProtKB">
        <authorList>
            <consortium name="EnsemblPlants"/>
        </authorList>
    </citation>
    <scope>IDENTIFICATION</scope>
</reference>
<reference evidence="1" key="1">
    <citation type="submission" date="2021-05" db="EMBL/GenBank/DDBJ databases">
        <authorList>
            <person name="Scholz U."/>
            <person name="Mascher M."/>
            <person name="Fiebig A."/>
        </authorList>
    </citation>
    <scope>NUCLEOTIDE SEQUENCE [LARGE SCALE GENOMIC DNA]</scope>
</reference>
<dbReference type="EnsemblPlants" id="AVESA.00010b.r2.4DG0780850.1">
    <property type="protein sequence ID" value="AVESA.00010b.r2.4DG0780850.1.CDS.1"/>
    <property type="gene ID" value="AVESA.00010b.r2.4DG0780850"/>
</dbReference>
<name>A0ACD5XA97_AVESA</name>
<dbReference type="Proteomes" id="UP001732700">
    <property type="component" value="Chromosome 4D"/>
</dbReference>
<proteinExistence type="predicted"/>
<sequence length="864" mass="94035">MPAGAAVHLAPLPARAQPHASDPLPPQSKPTAASLPQWNALLAGHSRAGRHADALALLPPLLAASEGLAPDRFTLPPVARSCGFLGDGTAAGRQVHALATKLGLAGDDPFVANSLVSMYGRCGRVGDAEKVFDGMPAAARNLVSWNALMAAFSDDPQRGVEVFRNCLVDISRTAEAAPDEATLVTVLPMCAALGWPGTGRAVHGLAVKSGWTATARVSNVLVDMYAKCGELADAERAFPETPSVVSWNVMLGVYAKNGEAGRAFGLLRGMQTDEEHGVPADEITLLSVLPACSGLPELAKLRELHAFTIRRGLDSTGDMVPNALIAAYGRCGRLLHAGRVFAGIRSKSVSSWNALIGAHAQNGEASAAIELFIQMNNNAVGLKPDWFSIGSLLLACGNLKYLLHCKATHGFILRNGLERDSFIRVSLLSAYIQCGQESLARALFDDEVVENDEVSWNTMIAGYSQNGLPGEALQLFREMQSNGRGKGHCSSVVSATSALMACSELSSVRLGKEMHCFALKSDLCEDSFLSSSVIDMYSKCGFVDYARAFFDRLQPKDMVSWTTMITGYAVNDLEKEAVELYDRMRCEGMEPDGFTYLGLLMACSHAGMLEEGLGFFEEMRQCYRMEAKLEHYGCIIGMLSRAGRFDDAVALMEEMPEEPDAKILSSVLSACHIHGKKELGGEVAEKLLELEPNKAEHYVLASNMYAGSGQWDEMRKVRKMLRDAGVAKEPGCSWIDVAGKVYSFVAGENSLPEMDEVRRMWHGLEERIRGIGYVPDTTVVLHELEEEEKVEALRWHSEKQAIAFGLMRTTGTTKVRVFKNIRMCKDCHNAAKLISKVAGREILVRDKKRFHHFKDGICSCGDYW</sequence>
<organism evidence="1 2">
    <name type="scientific">Avena sativa</name>
    <name type="common">Oat</name>
    <dbReference type="NCBI Taxonomy" id="4498"/>
    <lineage>
        <taxon>Eukaryota</taxon>
        <taxon>Viridiplantae</taxon>
        <taxon>Streptophyta</taxon>
        <taxon>Embryophyta</taxon>
        <taxon>Tracheophyta</taxon>
        <taxon>Spermatophyta</taxon>
        <taxon>Magnoliopsida</taxon>
        <taxon>Liliopsida</taxon>
        <taxon>Poales</taxon>
        <taxon>Poaceae</taxon>
        <taxon>BOP clade</taxon>
        <taxon>Pooideae</taxon>
        <taxon>Poodae</taxon>
        <taxon>Poeae</taxon>
        <taxon>Poeae Chloroplast Group 1 (Aveneae type)</taxon>
        <taxon>Aveninae</taxon>
        <taxon>Avena</taxon>
    </lineage>
</organism>